<comment type="caution">
    <text evidence="1">The sequence shown here is derived from an EMBL/GenBank/DDBJ whole genome shotgun (WGS) entry which is preliminary data.</text>
</comment>
<evidence type="ECO:0000313" key="1">
    <source>
        <dbReference type="EMBL" id="MBD3108096.1"/>
    </source>
</evidence>
<evidence type="ECO:0000313" key="2">
    <source>
        <dbReference type="Proteomes" id="UP000602076"/>
    </source>
</evidence>
<keyword evidence="2" id="KW-1185">Reference proteome</keyword>
<organism evidence="1 2">
    <name type="scientific">Peribacillus faecalis</name>
    <dbReference type="NCBI Taxonomy" id="2772559"/>
    <lineage>
        <taxon>Bacteria</taxon>
        <taxon>Bacillati</taxon>
        <taxon>Bacillota</taxon>
        <taxon>Bacilli</taxon>
        <taxon>Bacillales</taxon>
        <taxon>Bacillaceae</taxon>
        <taxon>Peribacillus</taxon>
    </lineage>
</organism>
<dbReference type="RefSeq" id="WP_190997641.1">
    <property type="nucleotide sequence ID" value="NZ_JACXSI010000013.1"/>
</dbReference>
<proteinExistence type="predicted"/>
<dbReference type="Proteomes" id="UP000602076">
    <property type="component" value="Unassembled WGS sequence"/>
</dbReference>
<dbReference type="EMBL" id="JACXSI010000013">
    <property type="protein sequence ID" value="MBD3108096.1"/>
    <property type="molecule type" value="Genomic_DNA"/>
</dbReference>
<name>A0A927HB40_9BACI</name>
<accession>A0A927HB40</accession>
<reference evidence="1" key="1">
    <citation type="submission" date="2020-09" db="EMBL/GenBank/DDBJ databases">
        <title>Bacillus faecalis sp. nov., a moderately halophilic bacterium isolated from cow faeces.</title>
        <authorList>
            <person name="Jiang L."/>
            <person name="Lee J."/>
        </authorList>
    </citation>
    <scope>NUCLEOTIDE SEQUENCE</scope>
    <source>
        <strain evidence="1">AGMB 02131</strain>
    </source>
</reference>
<dbReference type="AlphaFoldDB" id="A0A927HB40"/>
<sequence>MDDFSAIIEQANAKLQQLASPTTLQTTQTTEYRKLIALIKETDQSLQNLTNLHETQL</sequence>
<protein>
    <submittedName>
        <fullName evidence="1">Uncharacterized protein</fullName>
    </submittedName>
</protein>
<gene>
    <name evidence="1" type="ORF">IEO70_06925</name>
</gene>